<dbReference type="SUPFAM" id="SSF51182">
    <property type="entry name" value="RmlC-like cupins"/>
    <property type="match status" value="1"/>
</dbReference>
<keyword evidence="3" id="KW-1185">Reference proteome</keyword>
<evidence type="ECO:0000259" key="1">
    <source>
        <dbReference type="Pfam" id="PF07883"/>
    </source>
</evidence>
<dbReference type="InterPro" id="IPR053146">
    <property type="entry name" value="QDO-like"/>
</dbReference>
<dbReference type="RefSeq" id="WP_111342490.1">
    <property type="nucleotide sequence ID" value="NZ_QLII01000001.1"/>
</dbReference>
<dbReference type="PANTHER" id="PTHR36440:SF1">
    <property type="entry name" value="PUTATIVE (AFU_ORTHOLOGUE AFUA_8G07350)-RELATED"/>
    <property type="match status" value="1"/>
</dbReference>
<accession>A0A327NJ07</accession>
<sequence length="183" mass="20664">MAYANKVIHNPITGQVIRFIKTSKDTAGELLEMEASCKGQSTEPAPHYHPQQTEDFMILSGELTTRINGQLKTFRAGEKLHIPKNTVHAMWNQSGGQTVVNWQVRPALDTEYFFETVTGLANDNKTNALGMPNFLQGLLIINRFSSAYRLPKPGVIIQKIAFVFLRPVAYLIGYRTTYKKYLD</sequence>
<evidence type="ECO:0000313" key="3">
    <source>
        <dbReference type="Proteomes" id="UP000249016"/>
    </source>
</evidence>
<dbReference type="AlphaFoldDB" id="A0A327NJ07"/>
<dbReference type="Pfam" id="PF07883">
    <property type="entry name" value="Cupin_2"/>
    <property type="match status" value="1"/>
</dbReference>
<dbReference type="InterPro" id="IPR014710">
    <property type="entry name" value="RmlC-like_jellyroll"/>
</dbReference>
<comment type="caution">
    <text evidence="2">The sequence shown here is derived from an EMBL/GenBank/DDBJ whole genome shotgun (WGS) entry which is preliminary data.</text>
</comment>
<reference evidence="2 3" key="1">
    <citation type="submission" date="2018-06" db="EMBL/GenBank/DDBJ databases">
        <title>Spirosoma sp. HMF3257 Genome sequencing and assembly.</title>
        <authorList>
            <person name="Kang H."/>
            <person name="Cha I."/>
            <person name="Kim H."/>
            <person name="Kang J."/>
            <person name="Joh K."/>
        </authorList>
    </citation>
    <scope>NUCLEOTIDE SEQUENCE [LARGE SCALE GENOMIC DNA]</scope>
    <source>
        <strain evidence="2 3">HMF3257</strain>
    </source>
</reference>
<name>A0A327NJ07_9BACT</name>
<proteinExistence type="predicted"/>
<dbReference type="OrthoDB" id="72027at2"/>
<evidence type="ECO:0000313" key="2">
    <source>
        <dbReference type="EMBL" id="RAI74833.1"/>
    </source>
</evidence>
<feature type="domain" description="Cupin type-2" evidence="1">
    <location>
        <begin position="43"/>
        <end position="98"/>
    </location>
</feature>
<organism evidence="2 3">
    <name type="scientific">Spirosoma telluris</name>
    <dbReference type="NCBI Taxonomy" id="2183553"/>
    <lineage>
        <taxon>Bacteria</taxon>
        <taxon>Pseudomonadati</taxon>
        <taxon>Bacteroidota</taxon>
        <taxon>Cytophagia</taxon>
        <taxon>Cytophagales</taxon>
        <taxon>Cytophagaceae</taxon>
        <taxon>Spirosoma</taxon>
    </lineage>
</organism>
<dbReference type="Gene3D" id="2.60.120.10">
    <property type="entry name" value="Jelly Rolls"/>
    <property type="match status" value="1"/>
</dbReference>
<dbReference type="InterPro" id="IPR011051">
    <property type="entry name" value="RmlC_Cupin_sf"/>
</dbReference>
<gene>
    <name evidence="2" type="ORF">HMF3257_12335</name>
</gene>
<dbReference type="EMBL" id="QLII01000001">
    <property type="protein sequence ID" value="RAI74833.1"/>
    <property type="molecule type" value="Genomic_DNA"/>
</dbReference>
<dbReference type="InterPro" id="IPR013096">
    <property type="entry name" value="Cupin_2"/>
</dbReference>
<protein>
    <submittedName>
        <fullName evidence="2">Cupin domain-containing protein</fullName>
    </submittedName>
</protein>
<dbReference type="PANTHER" id="PTHR36440">
    <property type="entry name" value="PUTATIVE (AFU_ORTHOLOGUE AFUA_8G07350)-RELATED"/>
    <property type="match status" value="1"/>
</dbReference>
<dbReference type="Proteomes" id="UP000249016">
    <property type="component" value="Unassembled WGS sequence"/>
</dbReference>